<comment type="similarity">
    <text evidence="2">Belongs to the glycosyl hydrolase 3 family.</text>
</comment>
<evidence type="ECO:0000259" key="6">
    <source>
        <dbReference type="Pfam" id="PF00933"/>
    </source>
</evidence>
<dbReference type="PANTHER" id="PTHR30480">
    <property type="entry name" value="BETA-HEXOSAMINIDASE-RELATED"/>
    <property type="match status" value="1"/>
</dbReference>
<evidence type="ECO:0000256" key="4">
    <source>
        <dbReference type="ARBA" id="ARBA00022801"/>
    </source>
</evidence>
<gene>
    <name evidence="7" type="primary">nagZ</name>
    <name evidence="7" type="ORF">L3V18_17255</name>
</gene>
<accession>A0ABS9HXA8</accession>
<dbReference type="EC" id="3.2.1.52" evidence="3"/>
<sequence length="336" mass="36221">MLLIGVAGHELEARERDWLQHDACAGVVLFARNFASHTQVRELSQAIRETAPRPQLVCVDQEGGRVQRFRDGYAALPPLEAFGRLHADDPVSALALAREHAWLMASEVRASDVDLSFAPVVDLGRGNRAIGNRAFSADSAVVADFARVYVQGMHEAGMAATLKHFPGHGSVPEDTHFEAATDPRTLEEIRALDLVPFAAGIGAGADAVMMAHVRYPQVDADPAGYSRRWIEEILRADRADGGLGFRGVVFSDDIGMKAADTAGGVGMRVNAHLDAGCDVVLVCHPELVEDSLAAVRDRTLDILVLSGLAGRDAPGWDVLRADTRYSDSRSRLEVLT</sequence>
<comment type="caution">
    <text evidence="7">The sequence shown here is derived from an EMBL/GenBank/DDBJ whole genome shotgun (WGS) entry which is preliminary data.</text>
</comment>
<evidence type="ECO:0000256" key="2">
    <source>
        <dbReference type="ARBA" id="ARBA00005336"/>
    </source>
</evidence>
<dbReference type="SUPFAM" id="SSF51445">
    <property type="entry name" value="(Trans)glycosidases"/>
    <property type="match status" value="1"/>
</dbReference>
<dbReference type="InterPro" id="IPR050226">
    <property type="entry name" value="NagZ_Beta-hexosaminidase"/>
</dbReference>
<evidence type="ECO:0000256" key="3">
    <source>
        <dbReference type="ARBA" id="ARBA00012663"/>
    </source>
</evidence>
<dbReference type="InterPro" id="IPR017853">
    <property type="entry name" value="GH"/>
</dbReference>
<comment type="catalytic activity">
    <reaction evidence="1">
        <text>Hydrolysis of terminal non-reducing N-acetyl-D-hexosamine residues in N-acetyl-beta-D-hexosaminides.</text>
        <dbReference type="EC" id="3.2.1.52"/>
    </reaction>
</comment>
<organism evidence="7 8">
    <name type="scientific">Marilutibacter chinensis</name>
    <dbReference type="NCBI Taxonomy" id="2912247"/>
    <lineage>
        <taxon>Bacteria</taxon>
        <taxon>Pseudomonadati</taxon>
        <taxon>Pseudomonadota</taxon>
        <taxon>Gammaproteobacteria</taxon>
        <taxon>Lysobacterales</taxon>
        <taxon>Lysobacteraceae</taxon>
        <taxon>Marilutibacter</taxon>
    </lineage>
</organism>
<keyword evidence="4 7" id="KW-0378">Hydrolase</keyword>
<dbReference type="InterPro" id="IPR001764">
    <property type="entry name" value="Glyco_hydro_3_N"/>
</dbReference>
<reference evidence="7 8" key="3">
    <citation type="submission" date="2022-01" db="EMBL/GenBank/DDBJ databases">
        <authorList>
            <person name="Zhou L.Y."/>
        </authorList>
    </citation>
    <scope>NUCLEOTIDE SEQUENCE [LARGE SCALE GENOMIC DNA]</scope>
    <source>
        <strain evidence="7 8">TLK-CK17</strain>
    </source>
</reference>
<dbReference type="Proteomes" id="UP001430796">
    <property type="component" value="Unassembled WGS sequence"/>
</dbReference>
<feature type="domain" description="Glycoside hydrolase family 3 N-terminal" evidence="6">
    <location>
        <begin position="10"/>
        <end position="289"/>
    </location>
</feature>
<proteinExistence type="inferred from homology"/>
<dbReference type="Gene3D" id="3.20.20.300">
    <property type="entry name" value="Glycoside hydrolase, family 3, N-terminal domain"/>
    <property type="match status" value="1"/>
</dbReference>
<evidence type="ECO:0000313" key="7">
    <source>
        <dbReference type="EMBL" id="MCF7223510.1"/>
    </source>
</evidence>
<dbReference type="GO" id="GO:0004563">
    <property type="term" value="F:beta-N-acetylhexosaminidase activity"/>
    <property type="evidence" value="ECO:0007669"/>
    <property type="project" value="UniProtKB-EC"/>
</dbReference>
<dbReference type="Pfam" id="PF00933">
    <property type="entry name" value="Glyco_hydro_3"/>
    <property type="match status" value="1"/>
</dbReference>
<protein>
    <recommendedName>
        <fullName evidence="3">beta-N-acetylhexosaminidase</fullName>
        <ecNumber evidence="3">3.2.1.52</ecNumber>
    </recommendedName>
</protein>
<reference evidence="8" key="1">
    <citation type="submission" date="2022-01" db="EMBL/GenBank/DDBJ databases">
        <title>Lysobacter chinensis sp. nov., a bacterium isolated from cow dung compost.</title>
        <authorList>
            <person name="Zhou L.Y."/>
        </authorList>
    </citation>
    <scope>NUCLEOTIDE SEQUENCE [LARGE SCALE GENOMIC DNA]</scope>
    <source>
        <strain evidence="8">TLK-CK17</strain>
    </source>
</reference>
<reference evidence="7 8" key="2">
    <citation type="submission" date="2022-01" db="EMBL/GenBank/DDBJ databases">
        <title>Lysobacter chinensis sp. nov., a bacterium isolated from cow dung compost.</title>
        <authorList>
            <person name="Liu Y."/>
        </authorList>
    </citation>
    <scope>NUCLEOTIDE SEQUENCE [LARGE SCALE GENOMIC DNA]</scope>
    <source>
        <strain evidence="7 8">TLK-CK17</strain>
    </source>
</reference>
<evidence type="ECO:0000256" key="1">
    <source>
        <dbReference type="ARBA" id="ARBA00001231"/>
    </source>
</evidence>
<dbReference type="InterPro" id="IPR036962">
    <property type="entry name" value="Glyco_hydro_3_N_sf"/>
</dbReference>
<keyword evidence="5 7" id="KW-0326">Glycosidase</keyword>
<dbReference type="NCBIfam" id="NF003740">
    <property type="entry name" value="PRK05337.1"/>
    <property type="match status" value="1"/>
</dbReference>
<dbReference type="PANTHER" id="PTHR30480:SF13">
    <property type="entry name" value="BETA-HEXOSAMINIDASE"/>
    <property type="match status" value="1"/>
</dbReference>
<evidence type="ECO:0000256" key="5">
    <source>
        <dbReference type="ARBA" id="ARBA00023295"/>
    </source>
</evidence>
<name>A0ABS9HXA8_9GAMM</name>
<keyword evidence="8" id="KW-1185">Reference proteome</keyword>
<dbReference type="EMBL" id="JAKJPO010000016">
    <property type="protein sequence ID" value="MCF7223510.1"/>
    <property type="molecule type" value="Genomic_DNA"/>
</dbReference>
<dbReference type="RefSeq" id="WP_237056563.1">
    <property type="nucleotide sequence ID" value="NZ_JAKJPO010000016.1"/>
</dbReference>
<evidence type="ECO:0000313" key="8">
    <source>
        <dbReference type="Proteomes" id="UP001430796"/>
    </source>
</evidence>